<sequence length="159" mass="17293">ANEQQVLVNISTAFSGWRIDADGDNLTYLWEFGDGSTADTLYGTHTWTSLGVFKVTFTVDDGEESTHDQVTVYVARETGGPSPGVTPEEEPPLVPPEARQNILLWPIIAFAGYTLPFWLLLAGFALASLLCDQLGIFTATVLLSGFMFIFSDQLIAAIT</sequence>
<gene>
    <name evidence="3" type="ORF">S06H3_42588</name>
</gene>
<feature type="transmembrane region" description="Helical" evidence="1">
    <location>
        <begin position="136"/>
        <end position="158"/>
    </location>
</feature>
<evidence type="ECO:0000256" key="1">
    <source>
        <dbReference type="SAM" id="Phobius"/>
    </source>
</evidence>
<evidence type="ECO:0000259" key="2">
    <source>
        <dbReference type="PROSITE" id="PS50093"/>
    </source>
</evidence>
<dbReference type="CDD" id="cd00146">
    <property type="entry name" value="PKD"/>
    <property type="match status" value="1"/>
</dbReference>
<comment type="caution">
    <text evidence="3">The sequence shown here is derived from an EMBL/GenBank/DDBJ whole genome shotgun (WGS) entry which is preliminary data.</text>
</comment>
<proteinExistence type="predicted"/>
<dbReference type="InterPro" id="IPR035986">
    <property type="entry name" value="PKD_dom_sf"/>
</dbReference>
<dbReference type="PROSITE" id="PS50093">
    <property type="entry name" value="PKD"/>
    <property type="match status" value="1"/>
</dbReference>
<organism evidence="3">
    <name type="scientific">marine sediment metagenome</name>
    <dbReference type="NCBI Taxonomy" id="412755"/>
    <lineage>
        <taxon>unclassified sequences</taxon>
        <taxon>metagenomes</taxon>
        <taxon>ecological metagenomes</taxon>
    </lineage>
</organism>
<feature type="domain" description="PKD" evidence="2">
    <location>
        <begin position="23"/>
        <end position="81"/>
    </location>
</feature>
<keyword evidence="1" id="KW-1133">Transmembrane helix</keyword>
<dbReference type="EMBL" id="BARV01026349">
    <property type="protein sequence ID" value="GAI39905.1"/>
    <property type="molecule type" value="Genomic_DNA"/>
</dbReference>
<dbReference type="SUPFAM" id="SSF49299">
    <property type="entry name" value="PKD domain"/>
    <property type="match status" value="1"/>
</dbReference>
<dbReference type="InterPro" id="IPR000601">
    <property type="entry name" value="PKD_dom"/>
</dbReference>
<dbReference type="SMART" id="SM00089">
    <property type="entry name" value="PKD"/>
    <property type="match status" value="1"/>
</dbReference>
<protein>
    <recommendedName>
        <fullName evidence="2">PKD domain-containing protein</fullName>
    </recommendedName>
</protein>
<dbReference type="Pfam" id="PF18911">
    <property type="entry name" value="PKD_4"/>
    <property type="match status" value="1"/>
</dbReference>
<accession>X1PLH1</accession>
<feature type="non-terminal residue" evidence="3">
    <location>
        <position position="1"/>
    </location>
</feature>
<dbReference type="InterPro" id="IPR022409">
    <property type="entry name" value="PKD/Chitinase_dom"/>
</dbReference>
<dbReference type="InterPro" id="IPR013783">
    <property type="entry name" value="Ig-like_fold"/>
</dbReference>
<feature type="transmembrane region" description="Helical" evidence="1">
    <location>
        <begin position="102"/>
        <end position="130"/>
    </location>
</feature>
<dbReference type="Gene3D" id="2.60.40.10">
    <property type="entry name" value="Immunoglobulins"/>
    <property type="match status" value="1"/>
</dbReference>
<keyword evidence="1" id="KW-0472">Membrane</keyword>
<evidence type="ECO:0000313" key="3">
    <source>
        <dbReference type="EMBL" id="GAI39905.1"/>
    </source>
</evidence>
<dbReference type="AlphaFoldDB" id="X1PLH1"/>
<keyword evidence="1" id="KW-0812">Transmembrane</keyword>
<name>X1PLH1_9ZZZZ</name>
<reference evidence="3" key="1">
    <citation type="journal article" date="2014" name="Front. Microbiol.">
        <title>High frequency of phylogenetically diverse reductive dehalogenase-homologous genes in deep subseafloor sedimentary metagenomes.</title>
        <authorList>
            <person name="Kawai M."/>
            <person name="Futagami T."/>
            <person name="Toyoda A."/>
            <person name="Takaki Y."/>
            <person name="Nishi S."/>
            <person name="Hori S."/>
            <person name="Arai W."/>
            <person name="Tsubouchi T."/>
            <person name="Morono Y."/>
            <person name="Uchiyama I."/>
            <person name="Ito T."/>
            <person name="Fujiyama A."/>
            <person name="Inagaki F."/>
            <person name="Takami H."/>
        </authorList>
    </citation>
    <scope>NUCLEOTIDE SEQUENCE</scope>
    <source>
        <strain evidence="3">Expedition CK06-06</strain>
    </source>
</reference>